<feature type="transmembrane region" description="Helical" evidence="1">
    <location>
        <begin position="119"/>
        <end position="141"/>
    </location>
</feature>
<feature type="transmembrane region" description="Helical" evidence="1">
    <location>
        <begin position="96"/>
        <end position="113"/>
    </location>
</feature>
<dbReference type="OrthoDB" id="1937642at2759"/>
<keyword evidence="1" id="KW-1133">Transmembrane helix</keyword>
<feature type="transmembrane region" description="Helical" evidence="1">
    <location>
        <begin position="201"/>
        <end position="221"/>
    </location>
</feature>
<keyword evidence="3" id="KW-1185">Reference proteome</keyword>
<feature type="transmembrane region" description="Helical" evidence="1">
    <location>
        <begin position="227"/>
        <end position="249"/>
    </location>
</feature>
<evidence type="ECO:0000313" key="2">
    <source>
        <dbReference type="EMBL" id="EIW76590.1"/>
    </source>
</evidence>
<dbReference type="GeneID" id="19203817"/>
<keyword evidence="1" id="KW-0812">Transmembrane</keyword>
<accession>A0A5M3MCL9</accession>
<feature type="transmembrane region" description="Helical" evidence="1">
    <location>
        <begin position="53"/>
        <end position="75"/>
    </location>
</feature>
<dbReference type="KEGG" id="cput:CONPUDRAFT_157775"/>
<evidence type="ECO:0000313" key="3">
    <source>
        <dbReference type="Proteomes" id="UP000053558"/>
    </source>
</evidence>
<organism evidence="2 3">
    <name type="scientific">Coniophora puteana (strain RWD-64-598)</name>
    <name type="common">Brown rot fungus</name>
    <dbReference type="NCBI Taxonomy" id="741705"/>
    <lineage>
        <taxon>Eukaryota</taxon>
        <taxon>Fungi</taxon>
        <taxon>Dikarya</taxon>
        <taxon>Basidiomycota</taxon>
        <taxon>Agaricomycotina</taxon>
        <taxon>Agaricomycetes</taxon>
        <taxon>Agaricomycetidae</taxon>
        <taxon>Boletales</taxon>
        <taxon>Coniophorineae</taxon>
        <taxon>Coniophoraceae</taxon>
        <taxon>Coniophora</taxon>
    </lineage>
</organism>
<dbReference type="EMBL" id="JH711585">
    <property type="protein sequence ID" value="EIW76590.1"/>
    <property type="molecule type" value="Genomic_DNA"/>
</dbReference>
<reference evidence="3" key="1">
    <citation type="journal article" date="2012" name="Science">
        <title>The Paleozoic origin of enzymatic lignin decomposition reconstructed from 31 fungal genomes.</title>
        <authorList>
            <person name="Floudas D."/>
            <person name="Binder M."/>
            <person name="Riley R."/>
            <person name="Barry K."/>
            <person name="Blanchette R.A."/>
            <person name="Henrissat B."/>
            <person name="Martinez A.T."/>
            <person name="Otillar R."/>
            <person name="Spatafora J.W."/>
            <person name="Yadav J.S."/>
            <person name="Aerts A."/>
            <person name="Benoit I."/>
            <person name="Boyd A."/>
            <person name="Carlson A."/>
            <person name="Copeland A."/>
            <person name="Coutinho P.M."/>
            <person name="de Vries R.P."/>
            <person name="Ferreira P."/>
            <person name="Findley K."/>
            <person name="Foster B."/>
            <person name="Gaskell J."/>
            <person name="Glotzer D."/>
            <person name="Gorecki P."/>
            <person name="Heitman J."/>
            <person name="Hesse C."/>
            <person name="Hori C."/>
            <person name="Igarashi K."/>
            <person name="Jurgens J.A."/>
            <person name="Kallen N."/>
            <person name="Kersten P."/>
            <person name="Kohler A."/>
            <person name="Kuees U."/>
            <person name="Kumar T.K.A."/>
            <person name="Kuo A."/>
            <person name="LaButti K."/>
            <person name="Larrondo L.F."/>
            <person name="Lindquist E."/>
            <person name="Ling A."/>
            <person name="Lombard V."/>
            <person name="Lucas S."/>
            <person name="Lundell T."/>
            <person name="Martin R."/>
            <person name="McLaughlin D.J."/>
            <person name="Morgenstern I."/>
            <person name="Morin E."/>
            <person name="Murat C."/>
            <person name="Nagy L.G."/>
            <person name="Nolan M."/>
            <person name="Ohm R.A."/>
            <person name="Patyshakuliyeva A."/>
            <person name="Rokas A."/>
            <person name="Ruiz-Duenas F.J."/>
            <person name="Sabat G."/>
            <person name="Salamov A."/>
            <person name="Samejima M."/>
            <person name="Schmutz J."/>
            <person name="Slot J.C."/>
            <person name="St John F."/>
            <person name="Stenlid J."/>
            <person name="Sun H."/>
            <person name="Sun S."/>
            <person name="Syed K."/>
            <person name="Tsang A."/>
            <person name="Wiebenga A."/>
            <person name="Young D."/>
            <person name="Pisabarro A."/>
            <person name="Eastwood D.C."/>
            <person name="Martin F."/>
            <person name="Cullen D."/>
            <person name="Grigoriev I.V."/>
            <person name="Hibbett D.S."/>
        </authorList>
    </citation>
    <scope>NUCLEOTIDE SEQUENCE [LARGE SCALE GENOMIC DNA]</scope>
    <source>
        <strain evidence="3">RWD-64-598 SS2</strain>
    </source>
</reference>
<proteinExistence type="predicted"/>
<evidence type="ECO:0000256" key="1">
    <source>
        <dbReference type="SAM" id="Phobius"/>
    </source>
</evidence>
<feature type="transmembrane region" description="Helical" evidence="1">
    <location>
        <begin position="345"/>
        <end position="365"/>
    </location>
</feature>
<dbReference type="Proteomes" id="UP000053558">
    <property type="component" value="Unassembled WGS sequence"/>
</dbReference>
<feature type="transmembrane region" description="Helical" evidence="1">
    <location>
        <begin position="476"/>
        <end position="493"/>
    </location>
</feature>
<comment type="caution">
    <text evidence="2">The sequence shown here is derived from an EMBL/GenBank/DDBJ whole genome shotgun (WGS) entry which is preliminary data.</text>
</comment>
<dbReference type="AlphaFoldDB" id="A0A5M3MCL9"/>
<keyword evidence="1" id="KW-0472">Membrane</keyword>
<dbReference type="OMA" id="YEYWMPA"/>
<sequence>MAHAHQPKANVNSILRKSPSIQLFKRGLSAGDLIRSTTSNINSELPALSSMSISLLVSTICALLVRPAGAFPVIVPRNDADVVSNTLRNAWIHPSFIAVLLSIGGDVVAKSLAQLTGPIFVPIPFSFGWAAYSLIALMSVVGDGRLLPKPDNTAKVYNIGRGTSCANQSWMLGRFFRDAQKPLEGNSMIISIYGGGAALDWCYYSGFAVILIQLGIAAIPCGLYGDYYVLLVAGIATVLTLLTAALPQWRAEKFSGRRGSKQAIAITSGNGSPNVVVIINEGEPGSIDLEDLASGPSPLLNYGPPNKELLVLGSPARLRLTQIVCVALVLGWVAFLLTSQLVTHTWYLLFAAGLGTIFNVIVAGARRSPSTRMINVEHIQEIRQHKDANATMSAERVEEVRLREVMHTLMDAERGYPNLGKVLLPEFHGALLKPEEKKWWDGDRNAYDAARKKVSSRGLTPRLITRVKRACTDDEIVTTLYFSYVLCIAVYYPRVLEFPT</sequence>
<protein>
    <submittedName>
        <fullName evidence="2">Uncharacterized protein</fullName>
    </submittedName>
</protein>
<gene>
    <name evidence="2" type="ORF">CONPUDRAFT_157775</name>
</gene>
<feature type="transmembrane region" description="Helical" evidence="1">
    <location>
        <begin position="320"/>
        <end position="339"/>
    </location>
</feature>
<dbReference type="RefSeq" id="XP_007772988.1">
    <property type="nucleotide sequence ID" value="XM_007774798.1"/>
</dbReference>
<name>A0A5M3MCL9_CONPW</name>